<feature type="transmembrane region" description="Helical" evidence="6">
    <location>
        <begin position="20"/>
        <end position="41"/>
    </location>
</feature>
<dbReference type="OrthoDB" id="27330at2"/>
<dbReference type="InterPro" id="IPR004474">
    <property type="entry name" value="LytR_CpsA_psr"/>
</dbReference>
<feature type="region of interest" description="Disordered" evidence="5">
    <location>
        <begin position="323"/>
        <end position="355"/>
    </location>
</feature>
<dbReference type="GO" id="GO:0071555">
    <property type="term" value="P:cell wall organization"/>
    <property type="evidence" value="ECO:0007669"/>
    <property type="project" value="UniProtKB-KW"/>
</dbReference>
<evidence type="ECO:0000256" key="2">
    <source>
        <dbReference type="ARBA" id="ARBA00022692"/>
    </source>
</evidence>
<evidence type="ECO:0000313" key="8">
    <source>
        <dbReference type="EMBL" id="SCC24361.1"/>
    </source>
</evidence>
<protein>
    <submittedName>
        <fullName evidence="8">Transcriptional attenuator, LytR family</fullName>
    </submittedName>
</protein>
<dbReference type="EMBL" id="FMAU01000004">
    <property type="protein sequence ID" value="SCC24361.1"/>
    <property type="molecule type" value="Genomic_DNA"/>
</dbReference>
<keyword evidence="6" id="KW-0472">Membrane</keyword>
<organism evidence="8 9">
    <name type="scientific">[Bacillus] enclensis</name>
    <dbReference type="NCBI Taxonomy" id="1402860"/>
    <lineage>
        <taxon>Bacteria</taxon>
        <taxon>Bacillati</taxon>
        <taxon>Bacillota</taxon>
        <taxon>Bacilli</taxon>
        <taxon>Bacillales</taxon>
        <taxon>Bacillaceae</taxon>
        <taxon>Rossellomorea</taxon>
    </lineage>
</organism>
<dbReference type="Proteomes" id="UP000181997">
    <property type="component" value="Unassembled WGS sequence"/>
</dbReference>
<gene>
    <name evidence="8" type="ORF">GA0061094_3397</name>
</gene>
<dbReference type="InterPro" id="IPR050922">
    <property type="entry name" value="LytR/CpsA/Psr_CW_biosynth"/>
</dbReference>
<keyword evidence="4 6" id="KW-1133">Transmembrane helix</keyword>
<sequence>MDRYNSKQQRKKKRRRRIFYFIIVPLLIITFSVAGYGALLYKKAETVFNDSFNNIEGREKSDLRDKQVDPNIDNVSILFIGVDESDTRNYGSSTRSDALMLATLNEKNKSVKLVSIPRDSYVYLPEVGYNTKINHAHAFGGPKASIEAVESLFNIPVDYYVKMNFHAFIDVVDALDGINVEVPYEMYEQDSTDTKDAIHLMPGMQTLDGEEALALARTRKMDNDIERGKRQQEILKGVMKKAISANALTKYDDIIQAIGDNMETNMTFDEMKALSSYGLKKKLDMNTLSLEGEDSYIDGVYYWQLGDTSVANTAIELQEHLEVETNTADSSEDSTAETNNGEDAYETEESDAASY</sequence>
<evidence type="ECO:0000256" key="1">
    <source>
        <dbReference type="ARBA" id="ARBA00006068"/>
    </source>
</evidence>
<evidence type="ECO:0000313" key="9">
    <source>
        <dbReference type="Proteomes" id="UP000181997"/>
    </source>
</evidence>
<reference evidence="9" key="1">
    <citation type="submission" date="2016-08" db="EMBL/GenBank/DDBJ databases">
        <authorList>
            <person name="Varghese N."/>
            <person name="Submissions Spin"/>
        </authorList>
    </citation>
    <scope>NUCLEOTIDE SEQUENCE [LARGE SCALE GENOMIC DNA]</scope>
    <source>
        <strain evidence="9">SGD-1123</strain>
    </source>
</reference>
<dbReference type="NCBIfam" id="TIGR00350">
    <property type="entry name" value="lytR_cpsA_psr"/>
    <property type="match status" value="1"/>
</dbReference>
<keyword evidence="3" id="KW-0735">Signal-anchor</keyword>
<dbReference type="PANTHER" id="PTHR33392">
    <property type="entry name" value="POLYISOPRENYL-TEICHOIC ACID--PEPTIDOGLYCAN TEICHOIC ACID TRANSFERASE TAGU"/>
    <property type="match status" value="1"/>
</dbReference>
<evidence type="ECO:0000256" key="6">
    <source>
        <dbReference type="SAM" id="Phobius"/>
    </source>
</evidence>
<dbReference type="Pfam" id="PF03816">
    <property type="entry name" value="LytR_cpsA_psr"/>
    <property type="match status" value="1"/>
</dbReference>
<keyword evidence="9" id="KW-1185">Reference proteome</keyword>
<comment type="similarity">
    <text evidence="1">Belongs to the LytR/CpsA/Psr (LCP) family.</text>
</comment>
<name>A0A0V8HD06_9BACI</name>
<dbReference type="RefSeq" id="WP_058299375.1">
    <property type="nucleotide sequence ID" value="NZ_FMAU01000004.1"/>
</dbReference>
<proteinExistence type="inferred from homology"/>
<dbReference type="AlphaFoldDB" id="A0A0V8HD06"/>
<dbReference type="Gene3D" id="3.40.630.190">
    <property type="entry name" value="LCP protein"/>
    <property type="match status" value="1"/>
</dbReference>
<feature type="domain" description="Cell envelope-related transcriptional attenuator" evidence="7">
    <location>
        <begin position="95"/>
        <end position="243"/>
    </location>
</feature>
<keyword evidence="2 6" id="KW-0812">Transmembrane</keyword>
<dbReference type="PANTHER" id="PTHR33392:SF3">
    <property type="entry name" value="POLYISOPRENYL-TEICHOIC ACID--PEPTIDOGLYCAN TEICHOIC ACID TRANSFERASE TAGT"/>
    <property type="match status" value="1"/>
</dbReference>
<evidence type="ECO:0000256" key="4">
    <source>
        <dbReference type="ARBA" id="ARBA00022989"/>
    </source>
</evidence>
<feature type="compositionally biased region" description="Acidic residues" evidence="5">
    <location>
        <begin position="343"/>
        <end position="355"/>
    </location>
</feature>
<evidence type="ECO:0000259" key="7">
    <source>
        <dbReference type="Pfam" id="PF03816"/>
    </source>
</evidence>
<evidence type="ECO:0000256" key="5">
    <source>
        <dbReference type="SAM" id="MobiDB-lite"/>
    </source>
</evidence>
<evidence type="ECO:0000256" key="3">
    <source>
        <dbReference type="ARBA" id="ARBA00022968"/>
    </source>
</evidence>
<accession>A0A0V8HD06</accession>